<dbReference type="SMART" id="SM00316">
    <property type="entry name" value="S1"/>
    <property type="match status" value="1"/>
</dbReference>
<sequence length="167" mass="18575">MTEIHPESYEAAQKFITMASLSLKDLGQPDFIKKIGHFMSSIKSLEELAGRLSVGVPTVTLIATALQRPLTYDLREGFDKPLFKQNITDMNQLQKGQRVTGKVNNVTHFGAFVDIGVGKDAMVHNSNMRLKDTGRPYSLCVGETIEAEIENKDISKGRIGLRLIRLI</sequence>
<comment type="caution">
    <text evidence="2">The sequence shown here is derived from an EMBL/GenBank/DDBJ whole genome shotgun (WGS) entry which is preliminary data.</text>
</comment>
<dbReference type="SUPFAM" id="SSF47781">
    <property type="entry name" value="RuvA domain 2-like"/>
    <property type="match status" value="1"/>
</dbReference>
<keyword evidence="3" id="KW-1185">Reference proteome</keyword>
<reference evidence="2" key="2">
    <citation type="submission" date="2020-11" db="EMBL/GenBank/DDBJ databases">
        <authorList>
            <person name="McCartney M.A."/>
            <person name="Auch B."/>
            <person name="Kono T."/>
            <person name="Mallez S."/>
            <person name="Becker A."/>
            <person name="Gohl D.M."/>
            <person name="Silverstein K.A.T."/>
            <person name="Koren S."/>
            <person name="Bechman K.B."/>
            <person name="Herman A."/>
            <person name="Abrahante J.E."/>
            <person name="Garbe J."/>
        </authorList>
    </citation>
    <scope>NUCLEOTIDE SEQUENCE</scope>
    <source>
        <strain evidence="2">Duluth1</strain>
        <tissue evidence="2">Whole animal</tissue>
    </source>
</reference>
<evidence type="ECO:0000313" key="3">
    <source>
        <dbReference type="Proteomes" id="UP000828390"/>
    </source>
</evidence>
<dbReference type="PANTHER" id="PTHR10724">
    <property type="entry name" value="30S RIBOSOMAL PROTEIN S1"/>
    <property type="match status" value="1"/>
</dbReference>
<name>A0A9D4R2R1_DREPO</name>
<dbReference type="EMBL" id="JAIWYP010000003">
    <property type="protein sequence ID" value="KAH3852916.1"/>
    <property type="molecule type" value="Genomic_DNA"/>
</dbReference>
<dbReference type="AlphaFoldDB" id="A0A9D4R2R1"/>
<dbReference type="InterPro" id="IPR012340">
    <property type="entry name" value="NA-bd_OB-fold"/>
</dbReference>
<dbReference type="SUPFAM" id="SSF50249">
    <property type="entry name" value="Nucleic acid-binding proteins"/>
    <property type="match status" value="1"/>
</dbReference>
<dbReference type="InterPro" id="IPR010994">
    <property type="entry name" value="RuvA_2-like"/>
</dbReference>
<gene>
    <name evidence="2" type="ORF">DPMN_095437</name>
</gene>
<evidence type="ECO:0000259" key="1">
    <source>
        <dbReference type="PROSITE" id="PS50126"/>
    </source>
</evidence>
<dbReference type="InterPro" id="IPR050437">
    <property type="entry name" value="Ribos_protein_bS1-like"/>
</dbReference>
<dbReference type="GO" id="GO:0003735">
    <property type="term" value="F:structural constituent of ribosome"/>
    <property type="evidence" value="ECO:0007669"/>
    <property type="project" value="TreeGrafter"/>
</dbReference>
<dbReference type="GO" id="GO:0006412">
    <property type="term" value="P:translation"/>
    <property type="evidence" value="ECO:0007669"/>
    <property type="project" value="TreeGrafter"/>
</dbReference>
<reference evidence="2" key="1">
    <citation type="journal article" date="2019" name="bioRxiv">
        <title>The Genome of the Zebra Mussel, Dreissena polymorpha: A Resource for Invasive Species Research.</title>
        <authorList>
            <person name="McCartney M.A."/>
            <person name="Auch B."/>
            <person name="Kono T."/>
            <person name="Mallez S."/>
            <person name="Zhang Y."/>
            <person name="Obille A."/>
            <person name="Becker A."/>
            <person name="Abrahante J.E."/>
            <person name="Garbe J."/>
            <person name="Badalamenti J.P."/>
            <person name="Herman A."/>
            <person name="Mangelson H."/>
            <person name="Liachko I."/>
            <person name="Sullivan S."/>
            <person name="Sone E.D."/>
            <person name="Koren S."/>
            <person name="Silverstein K.A.T."/>
            <person name="Beckman K.B."/>
            <person name="Gohl D.M."/>
        </authorList>
    </citation>
    <scope>NUCLEOTIDE SEQUENCE</scope>
    <source>
        <strain evidence="2">Duluth1</strain>
        <tissue evidence="2">Whole animal</tissue>
    </source>
</reference>
<dbReference type="Proteomes" id="UP000828390">
    <property type="component" value="Unassembled WGS sequence"/>
</dbReference>
<dbReference type="Gene3D" id="1.10.150.310">
    <property type="entry name" value="Tex RuvX-like domain-like"/>
    <property type="match status" value="1"/>
</dbReference>
<accession>A0A9D4R2R1</accession>
<dbReference type="PROSITE" id="PS50126">
    <property type="entry name" value="S1"/>
    <property type="match status" value="1"/>
</dbReference>
<proteinExistence type="predicted"/>
<protein>
    <recommendedName>
        <fullName evidence="1">S1 motif domain-containing protein</fullName>
    </recommendedName>
</protein>
<dbReference type="Gene3D" id="2.40.50.140">
    <property type="entry name" value="Nucleic acid-binding proteins"/>
    <property type="match status" value="1"/>
</dbReference>
<dbReference type="Pfam" id="PF17674">
    <property type="entry name" value="HHH_9"/>
    <property type="match status" value="1"/>
</dbReference>
<dbReference type="PANTHER" id="PTHR10724:SF10">
    <property type="entry name" value="S1 RNA-BINDING DOMAIN-CONTAINING PROTEIN 1"/>
    <property type="match status" value="1"/>
</dbReference>
<dbReference type="Pfam" id="PF00575">
    <property type="entry name" value="S1"/>
    <property type="match status" value="1"/>
</dbReference>
<evidence type="ECO:0000313" key="2">
    <source>
        <dbReference type="EMBL" id="KAH3852916.1"/>
    </source>
</evidence>
<organism evidence="2 3">
    <name type="scientific">Dreissena polymorpha</name>
    <name type="common">Zebra mussel</name>
    <name type="synonym">Mytilus polymorpha</name>
    <dbReference type="NCBI Taxonomy" id="45954"/>
    <lineage>
        <taxon>Eukaryota</taxon>
        <taxon>Metazoa</taxon>
        <taxon>Spiralia</taxon>
        <taxon>Lophotrochozoa</taxon>
        <taxon>Mollusca</taxon>
        <taxon>Bivalvia</taxon>
        <taxon>Autobranchia</taxon>
        <taxon>Heteroconchia</taxon>
        <taxon>Euheterodonta</taxon>
        <taxon>Imparidentia</taxon>
        <taxon>Neoheterodontei</taxon>
        <taxon>Myida</taxon>
        <taxon>Dreissenoidea</taxon>
        <taxon>Dreissenidae</taxon>
        <taxon>Dreissena</taxon>
    </lineage>
</organism>
<dbReference type="InterPro" id="IPR003029">
    <property type="entry name" value="S1_domain"/>
</dbReference>
<dbReference type="InterPro" id="IPR041692">
    <property type="entry name" value="HHH_9"/>
</dbReference>
<feature type="domain" description="S1 motif" evidence="1">
    <location>
        <begin position="96"/>
        <end position="164"/>
    </location>
</feature>
<dbReference type="GO" id="GO:0003729">
    <property type="term" value="F:mRNA binding"/>
    <property type="evidence" value="ECO:0007669"/>
    <property type="project" value="TreeGrafter"/>
</dbReference>